<dbReference type="Gene3D" id="3.30.160.60">
    <property type="entry name" value="Classic Zinc Finger"/>
    <property type="match status" value="1"/>
</dbReference>
<gene>
    <name evidence="6" type="ORF">MGAL_10B080096</name>
</gene>
<accession>A0A8B6CTB3</accession>
<feature type="domain" description="B box-type" evidence="5">
    <location>
        <begin position="11"/>
        <end position="58"/>
    </location>
</feature>
<reference evidence="6" key="1">
    <citation type="submission" date="2018-11" db="EMBL/GenBank/DDBJ databases">
        <authorList>
            <person name="Alioto T."/>
            <person name="Alioto T."/>
        </authorList>
    </citation>
    <scope>NUCLEOTIDE SEQUENCE</scope>
</reference>
<dbReference type="PANTHER" id="PTHR25462">
    <property type="entry name" value="BONUS, ISOFORM C-RELATED"/>
    <property type="match status" value="1"/>
</dbReference>
<evidence type="ECO:0000256" key="4">
    <source>
        <dbReference type="PROSITE-ProRule" id="PRU00024"/>
    </source>
</evidence>
<keyword evidence="7" id="KW-1185">Reference proteome</keyword>
<keyword evidence="6" id="KW-0012">Acyltransferase</keyword>
<dbReference type="GO" id="GO:0061630">
    <property type="term" value="F:ubiquitin protein ligase activity"/>
    <property type="evidence" value="ECO:0007669"/>
    <property type="project" value="UniProtKB-EC"/>
</dbReference>
<evidence type="ECO:0000256" key="2">
    <source>
        <dbReference type="ARBA" id="ARBA00022771"/>
    </source>
</evidence>
<organism evidence="6 7">
    <name type="scientific">Mytilus galloprovincialis</name>
    <name type="common">Mediterranean mussel</name>
    <dbReference type="NCBI Taxonomy" id="29158"/>
    <lineage>
        <taxon>Eukaryota</taxon>
        <taxon>Metazoa</taxon>
        <taxon>Spiralia</taxon>
        <taxon>Lophotrochozoa</taxon>
        <taxon>Mollusca</taxon>
        <taxon>Bivalvia</taxon>
        <taxon>Autobranchia</taxon>
        <taxon>Pteriomorphia</taxon>
        <taxon>Mytilida</taxon>
        <taxon>Mytiloidea</taxon>
        <taxon>Mytilidae</taxon>
        <taxon>Mytilinae</taxon>
        <taxon>Mytilus</taxon>
    </lineage>
</organism>
<dbReference type="EMBL" id="UYJE01002309">
    <property type="protein sequence ID" value="VDI09580.1"/>
    <property type="molecule type" value="Genomic_DNA"/>
</dbReference>
<dbReference type="SMART" id="SM00336">
    <property type="entry name" value="BBOX"/>
    <property type="match status" value="2"/>
</dbReference>
<keyword evidence="1" id="KW-0479">Metal-binding</keyword>
<name>A0A8B6CTB3_MYTGA</name>
<evidence type="ECO:0000256" key="1">
    <source>
        <dbReference type="ARBA" id="ARBA00022723"/>
    </source>
</evidence>
<dbReference type="SUPFAM" id="SSF57850">
    <property type="entry name" value="RING/U-box"/>
    <property type="match status" value="1"/>
</dbReference>
<dbReference type="OrthoDB" id="6048578at2759"/>
<dbReference type="InterPro" id="IPR047153">
    <property type="entry name" value="TRIM45/56/19-like"/>
</dbReference>
<keyword evidence="3" id="KW-0862">Zinc</keyword>
<dbReference type="InterPro" id="IPR043145">
    <property type="entry name" value="Znf_ZZ_sf"/>
</dbReference>
<dbReference type="GO" id="GO:0008270">
    <property type="term" value="F:zinc ion binding"/>
    <property type="evidence" value="ECO:0007669"/>
    <property type="project" value="UniProtKB-KW"/>
</dbReference>
<dbReference type="GO" id="GO:0005654">
    <property type="term" value="C:nucleoplasm"/>
    <property type="evidence" value="ECO:0007669"/>
    <property type="project" value="TreeGrafter"/>
</dbReference>
<evidence type="ECO:0000256" key="3">
    <source>
        <dbReference type="ARBA" id="ARBA00022833"/>
    </source>
</evidence>
<keyword evidence="2 4" id="KW-0863">Zinc-finger</keyword>
<dbReference type="Pfam" id="PF00643">
    <property type="entry name" value="zf-B_box"/>
    <property type="match status" value="1"/>
</dbReference>
<sequence length="329" mass="38414">MALSKSLPSGQVPMLCQMCEESSEIRWKCLLCDFLLCTKCQKLHKKVKSTDQHTIIDIKDIGTYQQEVSNPPDINNAPCSVHNGQNCCLFCQTCEEVICPLCILHAHKTHKMIGLAEGYKSTLKAVKDFHTEVEENILQTVKGLSKLGLRETYKKSKYESERQTILDRERVLKNEVEKHTQNILTEFDHQRDFFKKSVQDEQNRSKNIKKDLEIRRESLGHTLSQNKAYEVFSLFKQERALRAVGKQEVKQAITKFKGLPKYVPGKQPFLETQHGELIELKDENEQDTFEFQVLQKFKTKLPIVDDAVWCEDATLWISYFFLKRYRRYN</sequence>
<comment type="caution">
    <text evidence="6">The sequence shown here is derived from an EMBL/GenBank/DDBJ whole genome shotgun (WGS) entry which is preliminary data.</text>
</comment>
<dbReference type="Gene3D" id="3.30.60.90">
    <property type="match status" value="1"/>
</dbReference>
<dbReference type="EC" id="2.3.2.27" evidence="6"/>
<dbReference type="InterPro" id="IPR000315">
    <property type="entry name" value="Znf_B-box"/>
</dbReference>
<evidence type="ECO:0000313" key="7">
    <source>
        <dbReference type="Proteomes" id="UP000596742"/>
    </source>
</evidence>
<proteinExistence type="predicted"/>
<feature type="domain" description="B box-type" evidence="5">
    <location>
        <begin position="74"/>
        <end position="115"/>
    </location>
</feature>
<dbReference type="Proteomes" id="UP000596742">
    <property type="component" value="Unassembled WGS sequence"/>
</dbReference>
<evidence type="ECO:0000313" key="6">
    <source>
        <dbReference type="EMBL" id="VDI09580.1"/>
    </source>
</evidence>
<dbReference type="SUPFAM" id="SSF57845">
    <property type="entry name" value="B-box zinc-binding domain"/>
    <property type="match status" value="1"/>
</dbReference>
<dbReference type="CDD" id="cd19756">
    <property type="entry name" value="Bbox2"/>
    <property type="match status" value="1"/>
</dbReference>
<protein>
    <submittedName>
        <fullName evidence="6">Tripartite motif-containing protein 33</fullName>
        <ecNumber evidence="6">2.3.2.27</ecNumber>
    </submittedName>
</protein>
<evidence type="ECO:0000259" key="5">
    <source>
        <dbReference type="PROSITE" id="PS50119"/>
    </source>
</evidence>
<dbReference type="PANTHER" id="PTHR25462:SF305">
    <property type="entry name" value="RING-TYPE DOMAIN-CONTAINING PROTEIN"/>
    <property type="match status" value="1"/>
</dbReference>
<dbReference type="PROSITE" id="PS50119">
    <property type="entry name" value="ZF_BBOX"/>
    <property type="match status" value="2"/>
</dbReference>
<dbReference type="AlphaFoldDB" id="A0A8B6CTB3"/>
<keyword evidence="6" id="KW-0808">Transferase</keyword>